<dbReference type="RefSeq" id="XP_075074701.1">
    <property type="nucleotide sequence ID" value="XM_075218600.1"/>
</dbReference>
<evidence type="ECO:0000313" key="1">
    <source>
        <dbReference type="Proteomes" id="UP000790787"/>
    </source>
</evidence>
<proteinExistence type="predicted"/>
<protein>
    <submittedName>
        <fullName evidence="2">Uncharacterized protein LOC142162268</fullName>
    </submittedName>
</protein>
<evidence type="ECO:0000313" key="2">
    <source>
        <dbReference type="RefSeq" id="XP_075074701.1"/>
    </source>
</evidence>
<gene>
    <name evidence="2" type="primary">LOC142162268</name>
</gene>
<keyword evidence="1" id="KW-1185">Reference proteome</keyword>
<sequence>MSPYLEVRKKESTNSNYRNQFQLPFRSRLKMMERKRHKIFIRYDRHSTGSGCPQVNFDLIFPPIKQKKRLIAEVRNMFVKEEFGVPKEIACDNGPQFIGFKITKFLEGLKVKRITSSSYHPTANGQEVSTNKVIIQDLKKKLEDAKGRCPEELLTVLWAYRTTTKSSTVKIPFPLVYGAKDLISVEIGEPTMRYYRVNEQENDEAMLIKLDLLEEHQNLAYVRMMAQKQRIERYYNYRKHLCYFKVGDLVLRKITHNTWEVNAGKLRPIWEKPDRI</sequence>
<name>A0AC58RPP1_TOBAC</name>
<reference evidence="2" key="2">
    <citation type="submission" date="2025-08" db="UniProtKB">
        <authorList>
            <consortium name="RefSeq"/>
        </authorList>
    </citation>
    <scope>IDENTIFICATION</scope>
    <source>
        <tissue evidence="2">Leaf</tissue>
    </source>
</reference>
<organism evidence="1 2">
    <name type="scientific">Nicotiana tabacum</name>
    <name type="common">Common tobacco</name>
    <dbReference type="NCBI Taxonomy" id="4097"/>
    <lineage>
        <taxon>Eukaryota</taxon>
        <taxon>Viridiplantae</taxon>
        <taxon>Streptophyta</taxon>
        <taxon>Embryophyta</taxon>
        <taxon>Tracheophyta</taxon>
        <taxon>Spermatophyta</taxon>
        <taxon>Magnoliopsida</taxon>
        <taxon>eudicotyledons</taxon>
        <taxon>Gunneridae</taxon>
        <taxon>Pentapetalae</taxon>
        <taxon>asterids</taxon>
        <taxon>lamiids</taxon>
        <taxon>Solanales</taxon>
        <taxon>Solanaceae</taxon>
        <taxon>Nicotianoideae</taxon>
        <taxon>Nicotianeae</taxon>
        <taxon>Nicotiana</taxon>
    </lineage>
</organism>
<reference evidence="1" key="1">
    <citation type="journal article" date="2014" name="Nat. Commun.">
        <title>The tobacco genome sequence and its comparison with those of tomato and potato.</title>
        <authorList>
            <person name="Sierro N."/>
            <person name="Battey J.N."/>
            <person name="Ouadi S."/>
            <person name="Bakaher N."/>
            <person name="Bovet L."/>
            <person name="Willig A."/>
            <person name="Goepfert S."/>
            <person name="Peitsch M.C."/>
            <person name="Ivanov N.V."/>
        </authorList>
    </citation>
    <scope>NUCLEOTIDE SEQUENCE [LARGE SCALE GENOMIC DNA]</scope>
</reference>
<accession>A0AC58RPP1</accession>
<dbReference type="Proteomes" id="UP000790787">
    <property type="component" value="Chromosome 7"/>
</dbReference>